<comment type="caution">
    <text evidence="1">The sequence shown here is derived from an EMBL/GenBank/DDBJ whole genome shotgun (WGS) entry which is preliminary data.</text>
</comment>
<sequence>MEGVLGGRIALEEAFEAHPQFPDHPTIFFYDFVRNSHNQLKAVEPAKFHACDKISRDAEQEIIGRNGFVSMLTGHTSGKPAMLTGADPSSPVDFGKDVKANSKIMALHVE</sequence>
<evidence type="ECO:0000313" key="2">
    <source>
        <dbReference type="Proteomes" id="UP000191672"/>
    </source>
</evidence>
<dbReference type="EMBL" id="MDYN01000017">
    <property type="protein sequence ID" value="OQD83383.1"/>
    <property type="molecule type" value="Genomic_DNA"/>
</dbReference>
<keyword evidence="2" id="KW-1185">Reference proteome</keyword>
<protein>
    <submittedName>
        <fullName evidence="1">Uncharacterized protein</fullName>
    </submittedName>
</protein>
<dbReference type="Proteomes" id="UP000191672">
    <property type="component" value="Unassembled WGS sequence"/>
</dbReference>
<accession>A0A1V6Q2A9</accession>
<name>A0A1V6Q2A9_9EURO</name>
<gene>
    <name evidence="1" type="ORF">PENANT_c017G10337</name>
</gene>
<reference evidence="2" key="1">
    <citation type="journal article" date="2017" name="Nat. Microbiol.">
        <title>Global analysis of biosynthetic gene clusters reveals vast potential of secondary metabolite production in Penicillium species.</title>
        <authorList>
            <person name="Nielsen J.C."/>
            <person name="Grijseels S."/>
            <person name="Prigent S."/>
            <person name="Ji B."/>
            <person name="Dainat J."/>
            <person name="Nielsen K.F."/>
            <person name="Frisvad J.C."/>
            <person name="Workman M."/>
            <person name="Nielsen J."/>
        </authorList>
    </citation>
    <scope>NUCLEOTIDE SEQUENCE [LARGE SCALE GENOMIC DNA]</scope>
    <source>
        <strain evidence="2">IBT 31811</strain>
    </source>
</reference>
<organism evidence="1 2">
    <name type="scientific">Penicillium antarcticum</name>
    <dbReference type="NCBI Taxonomy" id="416450"/>
    <lineage>
        <taxon>Eukaryota</taxon>
        <taxon>Fungi</taxon>
        <taxon>Dikarya</taxon>
        <taxon>Ascomycota</taxon>
        <taxon>Pezizomycotina</taxon>
        <taxon>Eurotiomycetes</taxon>
        <taxon>Eurotiomycetidae</taxon>
        <taxon>Eurotiales</taxon>
        <taxon>Aspergillaceae</taxon>
        <taxon>Penicillium</taxon>
    </lineage>
</organism>
<dbReference type="AlphaFoldDB" id="A0A1V6Q2A9"/>
<proteinExistence type="predicted"/>
<evidence type="ECO:0000313" key="1">
    <source>
        <dbReference type="EMBL" id="OQD83383.1"/>
    </source>
</evidence>